<dbReference type="InterPro" id="IPR021848">
    <property type="entry name" value="HODM_asu-like"/>
</dbReference>
<evidence type="ECO:0000313" key="1">
    <source>
        <dbReference type="EMBL" id="SOH95565.1"/>
    </source>
</evidence>
<name>A0A2C9CWR9_9RHOB</name>
<keyword evidence="2" id="KW-1185">Reference proteome</keyword>
<accession>A0A2C9CWR9</accession>
<dbReference type="Pfam" id="PF11927">
    <property type="entry name" value="HODM_asu-like"/>
    <property type="match status" value="1"/>
</dbReference>
<protein>
    <recommendedName>
        <fullName evidence="3">DUF3445 domain-containing protein</fullName>
    </recommendedName>
</protein>
<dbReference type="EMBL" id="OCTN01000012">
    <property type="protein sequence ID" value="SOH95565.1"/>
    <property type="molecule type" value="Genomic_DNA"/>
</dbReference>
<evidence type="ECO:0000313" key="2">
    <source>
        <dbReference type="Proteomes" id="UP000220034"/>
    </source>
</evidence>
<gene>
    <name evidence="1" type="ORF">SAMN06273572_11259</name>
</gene>
<dbReference type="RefSeq" id="WP_245851721.1">
    <property type="nucleotide sequence ID" value="NZ_OCTN01000012.1"/>
</dbReference>
<organism evidence="1 2">
    <name type="scientific">Pontivivens marinum</name>
    <dbReference type="NCBI Taxonomy" id="1690039"/>
    <lineage>
        <taxon>Bacteria</taxon>
        <taxon>Pseudomonadati</taxon>
        <taxon>Pseudomonadota</taxon>
        <taxon>Alphaproteobacteria</taxon>
        <taxon>Rhodobacterales</taxon>
        <taxon>Paracoccaceae</taxon>
        <taxon>Pontivivens</taxon>
    </lineage>
</organism>
<proteinExistence type="predicted"/>
<evidence type="ECO:0008006" key="3">
    <source>
        <dbReference type="Google" id="ProtNLM"/>
    </source>
</evidence>
<reference evidence="2" key="1">
    <citation type="submission" date="2017-09" db="EMBL/GenBank/DDBJ databases">
        <authorList>
            <person name="Varghese N."/>
            <person name="Submissions S."/>
        </authorList>
    </citation>
    <scope>NUCLEOTIDE SEQUENCE [LARGE SCALE GENOMIC DNA]</scope>
    <source>
        <strain evidence="2">C7</strain>
    </source>
</reference>
<dbReference type="Proteomes" id="UP000220034">
    <property type="component" value="Unassembled WGS sequence"/>
</dbReference>
<sequence>MALILDKPALTPWMRPHTRRNPGVQPLNPTDWLQRDACFADQMALRDDLIATRRDAVFGAGDDDRAAREVLAMVCHSTNAVGENDHIQRADNVRVAIVDHPLITAGRLVQEDLLILQRRGEAWVLTDGVLCFPSHWTLSEKLGRSLIDIHGPVPFYAGDLERRVHRLFDAIRVEQPLWRANWLIYPDATLHYPRREYEVKHVDWTGDLFVRVERQSLLKLPETGAVVFSIKADICPLLSLNTQQRSGLLDALDALPRVERDYKGGDIVRARIHASL</sequence>
<dbReference type="AlphaFoldDB" id="A0A2C9CWR9"/>